<dbReference type="RefSeq" id="WP_169655984.1">
    <property type="nucleotide sequence ID" value="NZ_JABANE010000013.1"/>
</dbReference>
<dbReference type="SUPFAM" id="SSF48403">
    <property type="entry name" value="Ankyrin repeat"/>
    <property type="match status" value="1"/>
</dbReference>
<evidence type="ECO:0000313" key="3">
    <source>
        <dbReference type="Proteomes" id="UP000576082"/>
    </source>
</evidence>
<sequence length="518" mass="57999">MKALLLATFFVLFFHLNQLQACSCKYVSGFLNTMVTTSNIYKVQIMSNEGRYIKVKLLKKFRGRSEEGSTVYIYKGSIGPGCSTSMGHFIVNSVWYVNVSYGNDEKLHLIYCGTNAVGVRANLIDAGEDNELLGDKVWTTEKINVANFERHIIEMLKTKQKYPCHDVVSSDKSKVLTEAEKAKFKQAVQDGNTLSIVDDITEDNNYAAVKVLLEDSNFIQSEAGKKLLNNAISNSQIDIVKLILENGFDPAPESYRLFRKSIRKPAIFKYLHQKGCDITTTKTNGNIPLFVEAANSGCIEVIQYMLDQGIDKNGPKTTAGLTALDYAMSFNKINPEEVFDLLGEKLEVLDKEYWFQLGNEVALGVTKFSDLERIGSEINSDETKLRSRYDETNISGEIKTGRVTNTFVSLHFPKNWKEKYHFDIESSYNETLKAFEDLNFKIEVTTAPHVVKFSRRKTLKAVVTATSPSGKTKVKINFAAGNREKSKTEGFSVDSPKVISYISITCTAEGGDPVTLEN</sequence>
<dbReference type="SMART" id="SM00248">
    <property type="entry name" value="ANK"/>
    <property type="match status" value="3"/>
</dbReference>
<dbReference type="Gene3D" id="1.25.40.20">
    <property type="entry name" value="Ankyrin repeat-containing domain"/>
    <property type="match status" value="1"/>
</dbReference>
<keyword evidence="1" id="KW-0732">Signal</keyword>
<dbReference type="Pfam" id="PF12796">
    <property type="entry name" value="Ank_2"/>
    <property type="match status" value="1"/>
</dbReference>
<feature type="chain" id="PRO_5031202019" evidence="1">
    <location>
        <begin position="22"/>
        <end position="518"/>
    </location>
</feature>
<feature type="signal peptide" evidence="1">
    <location>
        <begin position="1"/>
        <end position="21"/>
    </location>
</feature>
<comment type="caution">
    <text evidence="2">The sequence shown here is derived from an EMBL/GenBank/DDBJ whole genome shotgun (WGS) entry which is preliminary data.</text>
</comment>
<dbReference type="EMBL" id="JABANE010000013">
    <property type="protein sequence ID" value="NME67650.1"/>
    <property type="molecule type" value="Genomic_DNA"/>
</dbReference>
<dbReference type="InterPro" id="IPR036770">
    <property type="entry name" value="Ankyrin_rpt-contain_sf"/>
</dbReference>
<evidence type="ECO:0000256" key="1">
    <source>
        <dbReference type="SAM" id="SignalP"/>
    </source>
</evidence>
<protein>
    <submittedName>
        <fullName evidence="2">Ankyrin repeat domain-containing protein</fullName>
    </submittedName>
</protein>
<name>A0A7X9RST8_9BACT</name>
<organism evidence="2 3">
    <name type="scientific">Flammeovirga aprica JL-4</name>
    <dbReference type="NCBI Taxonomy" id="694437"/>
    <lineage>
        <taxon>Bacteria</taxon>
        <taxon>Pseudomonadati</taxon>
        <taxon>Bacteroidota</taxon>
        <taxon>Cytophagia</taxon>
        <taxon>Cytophagales</taxon>
        <taxon>Flammeovirgaceae</taxon>
        <taxon>Flammeovirga</taxon>
    </lineage>
</organism>
<evidence type="ECO:0000313" key="2">
    <source>
        <dbReference type="EMBL" id="NME67650.1"/>
    </source>
</evidence>
<dbReference type="PANTHER" id="PTHR44207">
    <property type="entry name" value="SURFACE ANTIGEN BSPA-LIKE-RELATED"/>
    <property type="match status" value="1"/>
</dbReference>
<gene>
    <name evidence="2" type="ORF">HHU12_06700</name>
</gene>
<dbReference type="Proteomes" id="UP000576082">
    <property type="component" value="Unassembled WGS sequence"/>
</dbReference>
<reference evidence="2 3" key="1">
    <citation type="submission" date="2020-04" db="EMBL/GenBank/DDBJ databases">
        <title>Flammeovirga sp. SR4, a novel species isolated from seawater.</title>
        <authorList>
            <person name="Wang X."/>
        </authorList>
    </citation>
    <scope>NUCLEOTIDE SEQUENCE [LARGE SCALE GENOMIC DNA]</scope>
    <source>
        <strain evidence="2 3">ATCC 23126</strain>
    </source>
</reference>
<dbReference type="AlphaFoldDB" id="A0A7X9RST8"/>
<accession>A0A7X9RST8</accession>
<proteinExistence type="predicted"/>
<keyword evidence="3" id="KW-1185">Reference proteome</keyword>
<dbReference type="InterPro" id="IPR002110">
    <property type="entry name" value="Ankyrin_rpt"/>
</dbReference>